<keyword evidence="4" id="KW-1185">Reference proteome</keyword>
<dbReference type="PANTHER" id="PTHR31414">
    <property type="entry name" value="TRANSMEMBRANE PROTEIN DDB_G0292058"/>
    <property type="match status" value="1"/>
</dbReference>
<accession>Q54XY5</accession>
<dbReference type="OMA" id="NCECMAC"/>
<dbReference type="Proteomes" id="UP000002195">
    <property type="component" value="Unassembled WGS sequence"/>
</dbReference>
<gene>
    <name evidence="3" type="ORF">DDB_G0278699</name>
</gene>
<evidence type="ECO:0000256" key="2">
    <source>
        <dbReference type="SAM" id="SignalP"/>
    </source>
</evidence>
<dbReference type="InterPro" id="IPR040283">
    <property type="entry name" value="DDB_G0292058-like"/>
</dbReference>
<feature type="signal peptide" evidence="2">
    <location>
        <begin position="1"/>
        <end position="27"/>
    </location>
</feature>
<proteinExistence type="predicted"/>
<dbReference type="PANTHER" id="PTHR31414:SF18">
    <property type="entry name" value="TRANSMEMBRANE PROTEIN-RELATED"/>
    <property type="match status" value="1"/>
</dbReference>
<dbReference type="AlphaFoldDB" id="Q54XY5"/>
<dbReference type="eggNOG" id="ENOG502RBB3">
    <property type="taxonomic scope" value="Eukaryota"/>
</dbReference>
<evidence type="ECO:0000256" key="1">
    <source>
        <dbReference type="SAM" id="Phobius"/>
    </source>
</evidence>
<name>Q54XY5_DICDI</name>
<organism evidence="3 4">
    <name type="scientific">Dictyostelium discoideum</name>
    <name type="common">Social amoeba</name>
    <dbReference type="NCBI Taxonomy" id="44689"/>
    <lineage>
        <taxon>Eukaryota</taxon>
        <taxon>Amoebozoa</taxon>
        <taxon>Evosea</taxon>
        <taxon>Eumycetozoa</taxon>
        <taxon>Dictyostelia</taxon>
        <taxon>Dictyosteliales</taxon>
        <taxon>Dictyosteliaceae</taxon>
        <taxon>Dictyostelium</taxon>
    </lineage>
</organism>
<dbReference type="dictyBase" id="DDB_G0278699"/>
<keyword evidence="2" id="KW-0732">Signal</keyword>
<dbReference type="RefSeq" id="XP_642417.1">
    <property type="nucleotide sequence ID" value="XM_637325.1"/>
</dbReference>
<dbReference type="VEuPathDB" id="AmoebaDB:DDB_G0278699"/>
<reference evidence="3 4" key="1">
    <citation type="journal article" date="2005" name="Nature">
        <title>The genome of the social amoeba Dictyostelium discoideum.</title>
        <authorList>
            <consortium name="The Dictyostelium discoideum Sequencing Consortium"/>
            <person name="Eichinger L."/>
            <person name="Pachebat J.A."/>
            <person name="Glockner G."/>
            <person name="Rajandream M.A."/>
            <person name="Sucgang R."/>
            <person name="Berriman M."/>
            <person name="Song J."/>
            <person name="Olsen R."/>
            <person name="Szafranski K."/>
            <person name="Xu Q."/>
            <person name="Tunggal B."/>
            <person name="Kummerfeld S."/>
            <person name="Madera M."/>
            <person name="Konfortov B.A."/>
            <person name="Rivero F."/>
            <person name="Bankier A.T."/>
            <person name="Lehmann R."/>
            <person name="Hamlin N."/>
            <person name="Davies R."/>
            <person name="Gaudet P."/>
            <person name="Fey P."/>
            <person name="Pilcher K."/>
            <person name="Chen G."/>
            <person name="Saunders D."/>
            <person name="Sodergren E."/>
            <person name="Davis P."/>
            <person name="Kerhornou A."/>
            <person name="Nie X."/>
            <person name="Hall N."/>
            <person name="Anjard C."/>
            <person name="Hemphill L."/>
            <person name="Bason N."/>
            <person name="Farbrother P."/>
            <person name="Desany B."/>
            <person name="Just E."/>
            <person name="Morio T."/>
            <person name="Rost R."/>
            <person name="Churcher C."/>
            <person name="Cooper J."/>
            <person name="Haydock S."/>
            <person name="van Driessche N."/>
            <person name="Cronin A."/>
            <person name="Goodhead I."/>
            <person name="Muzny D."/>
            <person name="Mourier T."/>
            <person name="Pain A."/>
            <person name="Lu M."/>
            <person name="Harper D."/>
            <person name="Lindsay R."/>
            <person name="Hauser H."/>
            <person name="James K."/>
            <person name="Quiles M."/>
            <person name="Madan Babu M."/>
            <person name="Saito T."/>
            <person name="Buchrieser C."/>
            <person name="Wardroper A."/>
            <person name="Felder M."/>
            <person name="Thangavelu M."/>
            <person name="Johnson D."/>
            <person name="Knights A."/>
            <person name="Loulseged H."/>
            <person name="Mungall K."/>
            <person name="Oliver K."/>
            <person name="Price C."/>
            <person name="Quail M.A."/>
            <person name="Urushihara H."/>
            <person name="Hernandez J."/>
            <person name="Rabbinowitsch E."/>
            <person name="Steffen D."/>
            <person name="Sanders M."/>
            <person name="Ma J."/>
            <person name="Kohara Y."/>
            <person name="Sharp S."/>
            <person name="Simmonds M."/>
            <person name="Spiegler S."/>
            <person name="Tivey A."/>
            <person name="Sugano S."/>
            <person name="White B."/>
            <person name="Walker D."/>
            <person name="Woodward J."/>
            <person name="Winckler T."/>
            <person name="Tanaka Y."/>
            <person name="Shaulsky G."/>
            <person name="Schleicher M."/>
            <person name="Weinstock G."/>
            <person name="Rosenthal A."/>
            <person name="Cox E.C."/>
            <person name="Chisholm R.L."/>
            <person name="Gibbs R."/>
            <person name="Loomis W.F."/>
            <person name="Platzer M."/>
            <person name="Kay R.R."/>
            <person name="Williams J."/>
            <person name="Dear P.H."/>
            <person name="Noegel A.A."/>
            <person name="Barrell B."/>
            <person name="Kuspa A."/>
        </authorList>
    </citation>
    <scope>NUCLEOTIDE SEQUENCE [LARGE SCALE GENOMIC DNA]</scope>
    <source>
        <strain evidence="3 4">AX4</strain>
    </source>
</reference>
<evidence type="ECO:0008006" key="5">
    <source>
        <dbReference type="Google" id="ProtNLM"/>
    </source>
</evidence>
<dbReference type="PhylomeDB" id="Q54XY5"/>
<feature type="transmembrane region" description="Helical" evidence="1">
    <location>
        <begin position="523"/>
        <end position="544"/>
    </location>
</feature>
<dbReference type="KEGG" id="ddi:DDB_G0278699"/>
<keyword evidence="1" id="KW-0812">Transmembrane</keyword>
<evidence type="ECO:0000313" key="4">
    <source>
        <dbReference type="Proteomes" id="UP000002195"/>
    </source>
</evidence>
<feature type="transmembrane region" description="Helical" evidence="1">
    <location>
        <begin position="140"/>
        <end position="161"/>
    </location>
</feature>
<feature type="chain" id="PRO_5004250037" description="Transmembrane protein" evidence="2">
    <location>
        <begin position="28"/>
        <end position="557"/>
    </location>
</feature>
<keyword evidence="1" id="KW-0472">Membrane</keyword>
<protein>
    <recommendedName>
        <fullName evidence="5">Transmembrane protein</fullName>
    </recommendedName>
</protein>
<dbReference type="InParanoid" id="Q54XY5"/>
<dbReference type="GeneID" id="8621622"/>
<sequence>MIIKLNKFITLLILLIIINCNFQIVKADAESKALDIINRYRDIGRYTFFTTDGHLEHYPEGFCGGIQDLNDCKWDEYIEAVVLLSGIALVIGLITLVFGIIFWIFRCICFGGCNATHGFFCPKTRYDPDIGEGYKSGSVFILKIVTLVMVAGCVAVFITALKGNSSTTSGINNLSDTIFNKTSYILDELVGISIELNQTKYEQFGERVEIQNQLNQIIDYGNDIESKGETVSDNAKDVNTIRNKIIVIGLVFCVINAGTIGVAALFGLPAMARSAAMSLVFLIPFMWIVFSVHYPINSVVADICMSYNNNTGSIEQQLANYTNPIVSEIFGTCQDSNNFNSSALKNLDTTVVNLIQNATSSTCDKINDACQVTFPRYPNDDPAAIPYNQNVLDCPPSVTCGNSTIGIYIYNSTVHNFQYKCKNSANCGDTSTCDTSNPLNLMTCGWVNVTSVNECSQGNCIYNSNTQVTDAAKDIVNFYDILTSLINIWTQQFSPLFKCSSILSFIDDVQNIVCVDEVNALDLIVAPTAVFAILLTGLGITGVLGSKRFDSKMRAKK</sequence>
<evidence type="ECO:0000313" key="3">
    <source>
        <dbReference type="EMBL" id="EAL68522.1"/>
    </source>
</evidence>
<dbReference type="EMBL" id="AAFI02000023">
    <property type="protein sequence ID" value="EAL68522.1"/>
    <property type="molecule type" value="Genomic_DNA"/>
</dbReference>
<comment type="caution">
    <text evidence="3">The sequence shown here is derived from an EMBL/GenBank/DDBJ whole genome shotgun (WGS) entry which is preliminary data.</text>
</comment>
<feature type="transmembrane region" description="Helical" evidence="1">
    <location>
        <begin position="245"/>
        <end position="268"/>
    </location>
</feature>
<dbReference type="HOGENOM" id="CLU_492987_0_0_1"/>
<feature type="transmembrane region" description="Helical" evidence="1">
    <location>
        <begin position="275"/>
        <end position="296"/>
    </location>
</feature>
<dbReference type="PaxDb" id="44689-DDB0232105"/>
<keyword evidence="1" id="KW-1133">Transmembrane helix</keyword>
<feature type="transmembrane region" description="Helical" evidence="1">
    <location>
        <begin position="80"/>
        <end position="105"/>
    </location>
</feature>